<dbReference type="EMBL" id="BARS01054905">
    <property type="protein sequence ID" value="GAG52440.1"/>
    <property type="molecule type" value="Genomic_DNA"/>
</dbReference>
<protein>
    <submittedName>
        <fullName evidence="1">Uncharacterized protein</fullName>
    </submittedName>
</protein>
<feature type="non-terminal residue" evidence="1">
    <location>
        <position position="59"/>
    </location>
</feature>
<proteinExistence type="predicted"/>
<accession>X0Y9E7</accession>
<dbReference type="AlphaFoldDB" id="X0Y9E7"/>
<dbReference type="Pfam" id="PF04404">
    <property type="entry name" value="ERF"/>
    <property type="match status" value="1"/>
</dbReference>
<dbReference type="InterPro" id="IPR007499">
    <property type="entry name" value="ERF_bacteria_virus"/>
</dbReference>
<reference evidence="1" key="1">
    <citation type="journal article" date="2014" name="Front. Microbiol.">
        <title>High frequency of phylogenetically diverse reductive dehalogenase-homologous genes in deep subseafloor sedimentary metagenomes.</title>
        <authorList>
            <person name="Kawai M."/>
            <person name="Futagami T."/>
            <person name="Toyoda A."/>
            <person name="Takaki Y."/>
            <person name="Nishi S."/>
            <person name="Hori S."/>
            <person name="Arai W."/>
            <person name="Tsubouchi T."/>
            <person name="Morono Y."/>
            <person name="Uchiyama I."/>
            <person name="Ito T."/>
            <person name="Fujiyama A."/>
            <person name="Inagaki F."/>
            <person name="Takami H."/>
        </authorList>
    </citation>
    <scope>NUCLEOTIDE SEQUENCE</scope>
    <source>
        <strain evidence="1">Expedition CK06-06</strain>
    </source>
</reference>
<name>X0Y9E7_9ZZZZ</name>
<gene>
    <name evidence="1" type="ORF">S01H1_81183</name>
</gene>
<organism evidence="1">
    <name type="scientific">marine sediment metagenome</name>
    <dbReference type="NCBI Taxonomy" id="412755"/>
    <lineage>
        <taxon>unclassified sequences</taxon>
        <taxon>metagenomes</taxon>
        <taxon>ecological metagenomes</taxon>
    </lineage>
</organism>
<evidence type="ECO:0000313" key="1">
    <source>
        <dbReference type="EMBL" id="GAG52440.1"/>
    </source>
</evidence>
<sequence>MSERTVFRAISAVQKALSEAGIAKNQRNEFDNYQFRGIDEVLNTLAPLLAEHGLLIIPD</sequence>
<comment type="caution">
    <text evidence="1">The sequence shown here is derived from an EMBL/GenBank/DDBJ whole genome shotgun (WGS) entry which is preliminary data.</text>
</comment>